<dbReference type="EMBL" id="JASFZW010000008">
    <property type="protein sequence ID" value="KAK2077044.1"/>
    <property type="molecule type" value="Genomic_DNA"/>
</dbReference>
<evidence type="ECO:0000313" key="13">
    <source>
        <dbReference type="EMBL" id="KAK2077044.1"/>
    </source>
</evidence>
<proteinExistence type="inferred from homology"/>
<evidence type="ECO:0000256" key="10">
    <source>
        <dbReference type="SAM" id="Coils"/>
    </source>
</evidence>
<keyword evidence="14" id="KW-1185">Reference proteome</keyword>
<dbReference type="GO" id="GO:0006260">
    <property type="term" value="P:DNA replication"/>
    <property type="evidence" value="ECO:0007669"/>
    <property type="project" value="TreeGrafter"/>
</dbReference>
<keyword evidence="10" id="KW-0175">Coiled coil</keyword>
<protein>
    <recommendedName>
        <fullName evidence="9">DNA topoisomerase I</fullName>
        <ecNumber evidence="9">5.6.2.1</ecNumber>
    </recommendedName>
    <alternativeName>
        <fullName evidence="9">DNA topoisomerase 1</fullName>
    </alternativeName>
</protein>
<feature type="compositionally biased region" description="Basic and acidic residues" evidence="11">
    <location>
        <begin position="48"/>
        <end position="60"/>
    </location>
</feature>
<dbReference type="InterPro" id="IPR011010">
    <property type="entry name" value="DNA_brk_join_enz"/>
</dbReference>
<evidence type="ECO:0000256" key="6">
    <source>
        <dbReference type="ARBA" id="ARBA00023235"/>
    </source>
</evidence>
<dbReference type="PRINTS" id="PR00416">
    <property type="entry name" value="EUTPISMRASEI"/>
</dbReference>
<feature type="coiled-coil region" evidence="10">
    <location>
        <begin position="224"/>
        <end position="258"/>
    </location>
</feature>
<dbReference type="FunFam" id="3.90.15.10:FF:000003">
    <property type="entry name" value="DNA topoisomerase I"/>
    <property type="match status" value="1"/>
</dbReference>
<dbReference type="EC" id="5.6.2.1" evidence="9"/>
<feature type="domain" description="DNA topoisomerase I eukaryotic-type" evidence="12">
    <location>
        <begin position="274"/>
        <end position="651"/>
    </location>
</feature>
<dbReference type="GO" id="GO:0003917">
    <property type="term" value="F:DNA topoisomerase type I (single strand cut, ATP-independent) activity"/>
    <property type="evidence" value="ECO:0007669"/>
    <property type="project" value="UniProtKB-UniRule"/>
</dbReference>
<keyword evidence="6 8" id="KW-0413">Isomerase</keyword>
<comment type="caution">
    <text evidence="13">The sequence shown here is derived from an EMBL/GenBank/DDBJ whole genome shotgun (WGS) entry which is preliminary data.</text>
</comment>
<evidence type="ECO:0000256" key="8">
    <source>
        <dbReference type="PROSITE-ProRule" id="PRU01382"/>
    </source>
</evidence>
<feature type="compositionally biased region" description="Basic and acidic residues" evidence="11">
    <location>
        <begin position="74"/>
        <end position="99"/>
    </location>
</feature>
<evidence type="ECO:0000256" key="9">
    <source>
        <dbReference type="RuleBase" id="RU365101"/>
    </source>
</evidence>
<dbReference type="AlphaFoldDB" id="A0AAD9IEU4"/>
<dbReference type="Proteomes" id="UP001255856">
    <property type="component" value="Unassembled WGS sequence"/>
</dbReference>
<dbReference type="Pfam" id="PF01028">
    <property type="entry name" value="Topoisom_I"/>
    <property type="match status" value="1"/>
</dbReference>
<dbReference type="Gene3D" id="1.10.10.41">
    <property type="entry name" value="Yeast DNA topoisomerase - domain 1"/>
    <property type="match status" value="1"/>
</dbReference>
<comment type="function">
    <text evidence="9">Releases the supercoiling and torsional tension of DNA introduced during the DNA replication and transcription by transiently cleaving and rejoining one strand of the DNA duplex. Introduces a single-strand break via transesterification at the specific target site 5'-[CT]CCTTp site in duplex DNA. The scissile phosphodiester is attacked by the catalytic tyrosine of the enzyme, resulting in the formation of a DNA-(3'-phosphotyrosyl)-enzyme intermediate and the expulsion of a 5'-OH DNA strand. The free DNA strand then undergoes passage around the unbroken strand thus removing DNA supercoils. Finally, in the religation step, the DNA 5'-OH attacks the covalent intermediate to expel the active-site tyrosine and restore the DNA phosphodiester backbone.</text>
</comment>
<dbReference type="InterPro" id="IPR051062">
    <property type="entry name" value="Topoisomerase_IB"/>
</dbReference>
<dbReference type="InterPro" id="IPR001631">
    <property type="entry name" value="TopoI"/>
</dbReference>
<dbReference type="GO" id="GO:0005730">
    <property type="term" value="C:nucleolus"/>
    <property type="evidence" value="ECO:0007669"/>
    <property type="project" value="TreeGrafter"/>
</dbReference>
<dbReference type="FunFam" id="1.10.132.10:FF:000002">
    <property type="entry name" value="DNA topoisomerase I"/>
    <property type="match status" value="1"/>
</dbReference>
<dbReference type="Gene3D" id="3.90.15.10">
    <property type="entry name" value="Topoisomerase I, Chain A, domain 3"/>
    <property type="match status" value="1"/>
</dbReference>
<dbReference type="GO" id="GO:0006265">
    <property type="term" value="P:DNA topological change"/>
    <property type="evidence" value="ECO:0007669"/>
    <property type="project" value="UniProtKB-UniRule"/>
</dbReference>
<dbReference type="InterPro" id="IPR013499">
    <property type="entry name" value="TopoI_euk"/>
</dbReference>
<dbReference type="InterPro" id="IPR008336">
    <property type="entry name" value="TopoI_DNA-bd_euk"/>
</dbReference>
<gene>
    <name evidence="13" type="ORF">QBZ16_005272</name>
</gene>
<feature type="coiled-coil region" evidence="10">
    <location>
        <begin position="560"/>
        <end position="625"/>
    </location>
</feature>
<dbReference type="CDD" id="cd00660">
    <property type="entry name" value="Topoisomer_IB_N"/>
    <property type="match status" value="1"/>
</dbReference>
<name>A0AAD9IEU4_PROWI</name>
<dbReference type="Gene3D" id="2.170.11.10">
    <property type="entry name" value="DNA Topoisomerase I, domain 2"/>
    <property type="match status" value="1"/>
</dbReference>
<evidence type="ECO:0000259" key="12">
    <source>
        <dbReference type="SMART" id="SM00435"/>
    </source>
</evidence>
<feature type="active site" description="O-(3'-phospho-DNA)-tyrosine intermediate" evidence="8">
    <location>
        <position position="637"/>
    </location>
</feature>
<dbReference type="InterPro" id="IPR014727">
    <property type="entry name" value="TopoI_cat_a/b-sub_euk"/>
</dbReference>
<dbReference type="InterPro" id="IPR013034">
    <property type="entry name" value="DNA_topo_DNA_db_N_dom1"/>
</dbReference>
<evidence type="ECO:0000256" key="4">
    <source>
        <dbReference type="ARBA" id="ARBA00023029"/>
    </source>
</evidence>
<organism evidence="13 14">
    <name type="scientific">Prototheca wickerhamii</name>
    <dbReference type="NCBI Taxonomy" id="3111"/>
    <lineage>
        <taxon>Eukaryota</taxon>
        <taxon>Viridiplantae</taxon>
        <taxon>Chlorophyta</taxon>
        <taxon>core chlorophytes</taxon>
        <taxon>Trebouxiophyceae</taxon>
        <taxon>Chlorellales</taxon>
        <taxon>Chlorellaceae</taxon>
        <taxon>Prototheca</taxon>
    </lineage>
</organism>
<comment type="catalytic activity">
    <reaction evidence="1 8 9">
        <text>ATP-independent breakage of single-stranded DNA, followed by passage and rejoining.</text>
        <dbReference type="EC" id="5.6.2.1"/>
    </reaction>
</comment>
<reference evidence="13" key="1">
    <citation type="submission" date="2021-01" db="EMBL/GenBank/DDBJ databases">
        <authorList>
            <person name="Eckstrom K.M.E."/>
        </authorList>
    </citation>
    <scope>NUCLEOTIDE SEQUENCE</scope>
    <source>
        <strain evidence="13">UVCC 0001</strain>
    </source>
</reference>
<evidence type="ECO:0000256" key="5">
    <source>
        <dbReference type="ARBA" id="ARBA00023125"/>
    </source>
</evidence>
<dbReference type="InterPro" id="IPR014711">
    <property type="entry name" value="TopoI_cat_a-hlx-sub_euk"/>
</dbReference>
<evidence type="ECO:0000256" key="3">
    <source>
        <dbReference type="ARBA" id="ARBA00006645"/>
    </source>
</evidence>
<sequence>MTIVMNGAAGLLDDAVLLPSLAPAYGGQASSDSDSEEDIPLAQRKVVTAREAEMAKRAAERASSAARPKPAPKPKPEAAPARRPERALPQRRVKEEPAESRSPAKRARAAPAAAASPKPAQKKPAQDAKPAEIKWTSLAHSGVLFPPEYEPHGVKMLYNGAPVDLTPEQEEVATFYAVMLETDYMQKPVFRRNFWEGFSEVLGPKHVIRSLEGCDFRPIYEWHMAERERKRSLSREEKQALKEEKEAAEARYKHALIDGRQEQVGNFRVEPPGLFRGRGEHPKMGKIKKRIYPRDITINIGPDQPVPEHPYPGQSWREVRHDPTVTWLAYWRDPVNPKEFKYVFLAATSTWKAESDLAKYEKARKLKGCVDRIREDYTRGWASADRRERQMSTALYFIDKLALRAGHEKDEDEADTVGCCTLKVENVECVPPTHVKFDFLGKDSIRYENTVEVDARVFANIQLFKREDAKGRRKAAGEQLFETFDAQDLNVRLRALMEGLSVKVFRTYNASIVLDRLLDEDLSQLDTVEAKKAAYDRANKEVAILCNHQRAVPKGHEGQMEKLEARMKELHAELKELQANFKLAKAGQCTKDGKKVNPDTLANRIEKKKQQIEKFEINAKVKEDLKTVALGTSKINYLDPRITVAWCKRNEVPLERIFNRSLYQKFAWAMDIEPEYKF</sequence>
<dbReference type="PROSITE" id="PS00176">
    <property type="entry name" value="TOPO_IB_1"/>
    <property type="match status" value="1"/>
</dbReference>
<evidence type="ECO:0000313" key="14">
    <source>
        <dbReference type="Proteomes" id="UP001255856"/>
    </source>
</evidence>
<dbReference type="InterPro" id="IPR013030">
    <property type="entry name" value="DNA_topo_DNA_db_N_dom2"/>
</dbReference>
<dbReference type="GO" id="GO:0003677">
    <property type="term" value="F:DNA binding"/>
    <property type="evidence" value="ECO:0007669"/>
    <property type="project" value="UniProtKB-UniRule"/>
</dbReference>
<evidence type="ECO:0000256" key="1">
    <source>
        <dbReference type="ARBA" id="ARBA00000213"/>
    </source>
</evidence>
<dbReference type="PANTHER" id="PTHR10290">
    <property type="entry name" value="DNA TOPOISOMERASE I"/>
    <property type="match status" value="1"/>
</dbReference>
<dbReference type="CDD" id="cd00659">
    <property type="entry name" value="Topo_IB_C"/>
    <property type="match status" value="1"/>
</dbReference>
<evidence type="ECO:0000256" key="2">
    <source>
        <dbReference type="ARBA" id="ARBA00004123"/>
    </source>
</evidence>
<evidence type="ECO:0000256" key="11">
    <source>
        <dbReference type="SAM" id="MobiDB-lite"/>
    </source>
</evidence>
<keyword evidence="7" id="KW-0539">Nucleus</keyword>
<feature type="region of interest" description="Disordered" evidence="11">
    <location>
        <begin position="23"/>
        <end position="130"/>
    </location>
</feature>
<dbReference type="PANTHER" id="PTHR10290:SF3">
    <property type="entry name" value="DNA TOPOISOMERASE 1"/>
    <property type="match status" value="1"/>
</dbReference>
<dbReference type="InterPro" id="IPR036202">
    <property type="entry name" value="TopoI_DNA-bd_euk_N_sf"/>
</dbReference>
<evidence type="ECO:0000256" key="7">
    <source>
        <dbReference type="ARBA" id="ARBA00023242"/>
    </source>
</evidence>
<comment type="similarity">
    <text evidence="3 8 9">Belongs to the type IB topoisomerase family.</text>
</comment>
<dbReference type="PROSITE" id="PS52038">
    <property type="entry name" value="TOPO_IB_2"/>
    <property type="match status" value="1"/>
</dbReference>
<dbReference type="Pfam" id="PF14370">
    <property type="entry name" value="Topo_C_assoc"/>
    <property type="match status" value="1"/>
</dbReference>
<dbReference type="SMART" id="SM00435">
    <property type="entry name" value="TOPEUc"/>
    <property type="match status" value="1"/>
</dbReference>
<dbReference type="FunFam" id="1.10.10.41:FF:000001">
    <property type="entry name" value="DNA topoisomerase I"/>
    <property type="match status" value="1"/>
</dbReference>
<accession>A0AAD9IEU4</accession>
<dbReference type="SUPFAM" id="SSF56349">
    <property type="entry name" value="DNA breaking-rejoining enzymes"/>
    <property type="match status" value="1"/>
</dbReference>
<dbReference type="Gene3D" id="1.10.132.10">
    <property type="match status" value="1"/>
</dbReference>
<dbReference type="GO" id="GO:0007059">
    <property type="term" value="P:chromosome segregation"/>
    <property type="evidence" value="ECO:0007669"/>
    <property type="project" value="TreeGrafter"/>
</dbReference>
<comment type="subcellular location">
    <subcellularLocation>
        <location evidence="2">Nucleus</location>
    </subcellularLocation>
</comment>
<dbReference type="SUPFAM" id="SSF56741">
    <property type="entry name" value="Eukaryotic DNA topoisomerase I, N-terminal DNA-binding fragment"/>
    <property type="match status" value="1"/>
</dbReference>
<dbReference type="Pfam" id="PF02919">
    <property type="entry name" value="Topoisom_I_N"/>
    <property type="match status" value="1"/>
</dbReference>
<dbReference type="InterPro" id="IPR025834">
    <property type="entry name" value="TopoI_C_dom"/>
</dbReference>
<dbReference type="InterPro" id="IPR018521">
    <property type="entry name" value="TopoIB_AS"/>
</dbReference>
<keyword evidence="5 8" id="KW-0238">DNA-binding</keyword>
<dbReference type="GO" id="GO:0005694">
    <property type="term" value="C:chromosome"/>
    <property type="evidence" value="ECO:0007669"/>
    <property type="project" value="InterPro"/>
</dbReference>
<keyword evidence="4 8" id="KW-0799">Topoisomerase</keyword>
<dbReference type="InterPro" id="IPR013500">
    <property type="entry name" value="TopoI_cat_euk"/>
</dbReference>
<feature type="compositionally biased region" description="Low complexity" evidence="11">
    <location>
        <begin position="109"/>
        <end position="123"/>
    </location>
</feature>